<keyword evidence="1" id="KW-0812">Transmembrane</keyword>
<dbReference type="PANTHER" id="PTHR34473:SF2">
    <property type="entry name" value="UPF0699 TRANSMEMBRANE PROTEIN YDBT"/>
    <property type="match status" value="1"/>
</dbReference>
<feature type="domain" description="YdbS-like PH" evidence="2">
    <location>
        <begin position="63"/>
        <end position="122"/>
    </location>
</feature>
<sequence length="479" mass="53823">MELRRPHPLYAVVSLSRYLYLLLLPLARGFISAWGGGVAAWLEGAWFDLCILGLLFGLGGLLWLCTQYRADKEGIFLTTGIFRRREVLLPAGKITCLSAVQPFYLRPFRAVFLRADTPAGSYKRADFSLLLPQREADRILALAKGEGPQSVKQYEPRGVAIVALSLATSNSFAGILLLSTLISQTGQLLGEEFADRVYGAFAQVSRLMAFGTPPAAAFLAYLILAGWALAFLGNLIKYYRFVIGRRESSLAIQGGLFTRREYALSLSGVSYLDIRQTVFTSVLHLHTVFIHAIGYGKHKGDVSILMPACTSRTLRQGLRLLLPELAPSPRQLKPNLGALFRFLIAPFWPCFLFPAGTVLLCWLFPTWREILGFLGFMASVPAYWFLTVRVLDFCSTGVSKEGNVYTLRYSSGYYLHTVVIPREKIASVTVEQNPFQWRDDRCDLIIATYGEGRKWHRVKNLDRRELLPLFQLEDPTRKM</sequence>
<feature type="transmembrane region" description="Helical" evidence="1">
    <location>
        <begin position="20"/>
        <end position="39"/>
    </location>
</feature>
<accession>A0A6N2UN17</accession>
<dbReference type="InterPro" id="IPR005182">
    <property type="entry name" value="YdbS-like_PH"/>
</dbReference>
<organism evidence="3">
    <name type="scientific">uncultured Anaerotruncus sp</name>
    <dbReference type="NCBI Taxonomy" id="905011"/>
    <lineage>
        <taxon>Bacteria</taxon>
        <taxon>Bacillati</taxon>
        <taxon>Bacillota</taxon>
        <taxon>Clostridia</taxon>
        <taxon>Eubacteriales</taxon>
        <taxon>Oscillospiraceae</taxon>
        <taxon>Anaerotruncus</taxon>
        <taxon>environmental samples</taxon>
    </lineage>
</organism>
<dbReference type="PANTHER" id="PTHR34473">
    <property type="entry name" value="UPF0699 TRANSMEMBRANE PROTEIN YDBS"/>
    <property type="match status" value="1"/>
</dbReference>
<evidence type="ECO:0000259" key="2">
    <source>
        <dbReference type="Pfam" id="PF03703"/>
    </source>
</evidence>
<feature type="transmembrane region" description="Helical" evidence="1">
    <location>
        <begin position="338"/>
        <end position="365"/>
    </location>
</feature>
<dbReference type="EMBL" id="CACRSL010000003">
    <property type="protein sequence ID" value="VYT18707.1"/>
    <property type="molecule type" value="Genomic_DNA"/>
</dbReference>
<protein>
    <submittedName>
        <fullName evidence="3">Bacterial membrane flanked domain protein</fullName>
    </submittedName>
</protein>
<feature type="transmembrane region" description="Helical" evidence="1">
    <location>
        <begin position="159"/>
        <end position="182"/>
    </location>
</feature>
<dbReference type="AlphaFoldDB" id="A0A6N2UN17"/>
<feature type="domain" description="YdbS-like PH" evidence="2">
    <location>
        <begin position="417"/>
        <end position="462"/>
    </location>
</feature>
<name>A0A6N2UN17_9FIRM</name>
<feature type="transmembrane region" description="Helical" evidence="1">
    <location>
        <begin position="371"/>
        <end position="391"/>
    </location>
</feature>
<feature type="transmembrane region" description="Helical" evidence="1">
    <location>
        <begin position="45"/>
        <end position="65"/>
    </location>
</feature>
<dbReference type="Pfam" id="PF03703">
    <property type="entry name" value="bPH_2"/>
    <property type="match status" value="2"/>
</dbReference>
<keyword evidence="1" id="KW-1133">Transmembrane helix</keyword>
<evidence type="ECO:0000313" key="3">
    <source>
        <dbReference type="EMBL" id="VYT18707.1"/>
    </source>
</evidence>
<feature type="transmembrane region" description="Helical" evidence="1">
    <location>
        <begin position="215"/>
        <end position="236"/>
    </location>
</feature>
<reference evidence="3" key="1">
    <citation type="submission" date="2019-11" db="EMBL/GenBank/DDBJ databases">
        <authorList>
            <person name="Feng L."/>
        </authorList>
    </citation>
    <scope>NUCLEOTIDE SEQUENCE</scope>
    <source>
        <strain evidence="3">AundefinedLFYP135</strain>
    </source>
</reference>
<keyword evidence="1" id="KW-0472">Membrane</keyword>
<gene>
    <name evidence="3" type="ORF">AULFYP135_02018</name>
</gene>
<evidence type="ECO:0000256" key="1">
    <source>
        <dbReference type="SAM" id="Phobius"/>
    </source>
</evidence>
<proteinExistence type="predicted"/>